<reference evidence="1 2" key="1">
    <citation type="journal article" date="2014" name="Genome Announc.">
        <title>Draft genome sequences of the altered schaedler flora, a defined bacterial community from gnotobiotic mice.</title>
        <authorList>
            <person name="Wannemuehler M.J."/>
            <person name="Overstreet A.M."/>
            <person name="Ward D.V."/>
            <person name="Phillips G.J."/>
        </authorList>
    </citation>
    <scope>NUCLEOTIDE SEQUENCE [LARGE SCALE GENOMIC DNA]</scope>
    <source>
        <strain evidence="1 2">ASF492</strain>
    </source>
</reference>
<dbReference type="STRING" id="1235802.C823_03768"/>
<accession>N2AER9</accession>
<name>N2AER9_9FIRM</name>
<dbReference type="Gene3D" id="3.30.1240.10">
    <property type="match status" value="1"/>
</dbReference>
<dbReference type="SFLD" id="SFLDS00003">
    <property type="entry name" value="Haloacid_Dehalogenase"/>
    <property type="match status" value="1"/>
</dbReference>
<dbReference type="InterPro" id="IPR006379">
    <property type="entry name" value="HAD-SF_hydro_IIB"/>
</dbReference>
<dbReference type="PANTHER" id="PTHR10000:SF25">
    <property type="entry name" value="PHOSPHATASE YKRA-RELATED"/>
    <property type="match status" value="1"/>
</dbReference>
<dbReference type="InterPro" id="IPR036412">
    <property type="entry name" value="HAD-like_sf"/>
</dbReference>
<dbReference type="Gene3D" id="3.40.50.1000">
    <property type="entry name" value="HAD superfamily/HAD-like"/>
    <property type="match status" value="1"/>
</dbReference>
<sequence>MNQKFIFLDIDGTLVSEMKAPSAFVRKAVGGARANGHKVFLCTGRNMPIIGQDILEVGFDGIIASAGSHIEVGGDVLFDCVLPEETIQECLDIFHRHGMYCRIETPEGIYTDPQMEALLKTAQPDASNSELIRMQKEIEAGIAIRPYDKYPKQGAYKICFTSRDLESVEQTKAYLGDRFTYAVHAYSDSGSCFNGEIIPKGIDKGRGIERICGYFGADLKDTIAFGDSMNDYEMMKKAGISVAMGNACEEIKKAADTVCKTVWEDGIYYEFCRMNLV</sequence>
<dbReference type="PROSITE" id="PS01229">
    <property type="entry name" value="COF_2"/>
    <property type="match status" value="1"/>
</dbReference>
<organism evidence="1 2">
    <name type="scientific">Eubacterium plexicaudatum ASF492</name>
    <dbReference type="NCBI Taxonomy" id="1235802"/>
    <lineage>
        <taxon>Bacteria</taxon>
        <taxon>Bacillati</taxon>
        <taxon>Bacillota</taxon>
        <taxon>Clostridia</taxon>
        <taxon>Eubacteriales</taxon>
        <taxon>Eubacteriaceae</taxon>
        <taxon>Eubacterium</taxon>
    </lineage>
</organism>
<dbReference type="PANTHER" id="PTHR10000">
    <property type="entry name" value="PHOSPHOSERINE PHOSPHATASE"/>
    <property type="match status" value="1"/>
</dbReference>
<dbReference type="GO" id="GO:0016791">
    <property type="term" value="F:phosphatase activity"/>
    <property type="evidence" value="ECO:0007669"/>
    <property type="project" value="UniProtKB-ARBA"/>
</dbReference>
<dbReference type="InterPro" id="IPR000150">
    <property type="entry name" value="Cof"/>
</dbReference>
<gene>
    <name evidence="1" type="ORF">C823_03768</name>
</gene>
<dbReference type="NCBIfam" id="TIGR00099">
    <property type="entry name" value="Cof-subfamily"/>
    <property type="match status" value="1"/>
</dbReference>
<dbReference type="eggNOG" id="COG0561">
    <property type="taxonomic scope" value="Bacteria"/>
</dbReference>
<dbReference type="GO" id="GO:0005829">
    <property type="term" value="C:cytosol"/>
    <property type="evidence" value="ECO:0007669"/>
    <property type="project" value="TreeGrafter"/>
</dbReference>
<dbReference type="EMBL" id="AQFT01000115">
    <property type="protein sequence ID" value="EMZ22899.1"/>
    <property type="molecule type" value="Genomic_DNA"/>
</dbReference>
<dbReference type="PATRIC" id="fig|1235802.3.peg.3974"/>
<dbReference type="InterPro" id="IPR023214">
    <property type="entry name" value="HAD_sf"/>
</dbReference>
<dbReference type="Pfam" id="PF08282">
    <property type="entry name" value="Hydrolase_3"/>
    <property type="match status" value="1"/>
</dbReference>
<dbReference type="PROSITE" id="PS01228">
    <property type="entry name" value="COF_1"/>
    <property type="match status" value="1"/>
</dbReference>
<dbReference type="Proteomes" id="UP000012589">
    <property type="component" value="Unassembled WGS sequence"/>
</dbReference>
<evidence type="ECO:0000313" key="2">
    <source>
        <dbReference type="Proteomes" id="UP000012589"/>
    </source>
</evidence>
<protein>
    <submittedName>
        <fullName evidence="1">Cof-like hydrolase</fullName>
    </submittedName>
</protein>
<proteinExistence type="predicted"/>
<dbReference type="OrthoDB" id="9810101at2"/>
<evidence type="ECO:0000313" key="1">
    <source>
        <dbReference type="EMBL" id="EMZ22899.1"/>
    </source>
</evidence>
<dbReference type="NCBIfam" id="TIGR01484">
    <property type="entry name" value="HAD-SF-IIB"/>
    <property type="match status" value="1"/>
</dbReference>
<dbReference type="AlphaFoldDB" id="N2AER9"/>
<dbReference type="HOGENOM" id="CLU_044146_7_2_9"/>
<dbReference type="SFLD" id="SFLDG01140">
    <property type="entry name" value="C2.B:_Phosphomannomutase_and_P"/>
    <property type="match status" value="1"/>
</dbReference>
<comment type="caution">
    <text evidence="1">The sequence shown here is derived from an EMBL/GenBank/DDBJ whole genome shotgun (WGS) entry which is preliminary data.</text>
</comment>
<keyword evidence="2" id="KW-1185">Reference proteome</keyword>
<dbReference type="GO" id="GO:0000287">
    <property type="term" value="F:magnesium ion binding"/>
    <property type="evidence" value="ECO:0007669"/>
    <property type="project" value="TreeGrafter"/>
</dbReference>
<dbReference type="SUPFAM" id="SSF56784">
    <property type="entry name" value="HAD-like"/>
    <property type="match status" value="1"/>
</dbReference>
<keyword evidence="1" id="KW-0378">Hydrolase</keyword>